<proteinExistence type="predicted"/>
<gene>
    <name evidence="3" type="ORF">F4827_007101</name>
</gene>
<feature type="transmembrane region" description="Helical" evidence="2">
    <location>
        <begin position="6"/>
        <end position="24"/>
    </location>
</feature>
<keyword evidence="2" id="KW-1133">Transmembrane helix</keyword>
<dbReference type="AlphaFoldDB" id="A0A7W9WWQ1"/>
<protein>
    <submittedName>
        <fullName evidence="3">Preprotein translocase subunit SecG</fullName>
    </submittedName>
</protein>
<dbReference type="RefSeq" id="WP_183733905.1">
    <property type="nucleotide sequence ID" value="NZ_JACHBW010000052.1"/>
</dbReference>
<dbReference type="Proteomes" id="UP000571554">
    <property type="component" value="Unassembled WGS sequence"/>
</dbReference>
<evidence type="ECO:0000256" key="1">
    <source>
        <dbReference type="SAM" id="MobiDB-lite"/>
    </source>
</evidence>
<evidence type="ECO:0000313" key="3">
    <source>
        <dbReference type="EMBL" id="MBB6107219.1"/>
    </source>
</evidence>
<keyword evidence="4" id="KW-1185">Reference proteome</keyword>
<feature type="compositionally biased region" description="Basic and acidic residues" evidence="1">
    <location>
        <begin position="35"/>
        <end position="44"/>
    </location>
</feature>
<organism evidence="3 4">
    <name type="scientific">Paraburkholderia bannensis</name>
    <dbReference type="NCBI Taxonomy" id="765414"/>
    <lineage>
        <taxon>Bacteria</taxon>
        <taxon>Pseudomonadati</taxon>
        <taxon>Pseudomonadota</taxon>
        <taxon>Betaproteobacteria</taxon>
        <taxon>Burkholderiales</taxon>
        <taxon>Burkholderiaceae</taxon>
        <taxon>Paraburkholderia</taxon>
    </lineage>
</organism>
<accession>A0A7W9WWQ1</accession>
<evidence type="ECO:0000313" key="4">
    <source>
        <dbReference type="Proteomes" id="UP000571554"/>
    </source>
</evidence>
<dbReference type="EMBL" id="JACHBW010000052">
    <property type="protein sequence ID" value="MBB6107219.1"/>
    <property type="molecule type" value="Genomic_DNA"/>
</dbReference>
<name>A0A7W9WWQ1_9BURK</name>
<sequence length="65" mass="7311">MSQTLMGYSVGFAAAVFVAIYLMLRYWAVHRHQVTKHDDKDPASIRKAQQPSLSAHAQHPSMDVD</sequence>
<keyword evidence="2" id="KW-0472">Membrane</keyword>
<evidence type="ECO:0000256" key="2">
    <source>
        <dbReference type="SAM" id="Phobius"/>
    </source>
</evidence>
<keyword evidence="2" id="KW-0812">Transmembrane</keyword>
<comment type="caution">
    <text evidence="3">The sequence shown here is derived from an EMBL/GenBank/DDBJ whole genome shotgun (WGS) entry which is preliminary data.</text>
</comment>
<reference evidence="3 4" key="1">
    <citation type="submission" date="2020-08" db="EMBL/GenBank/DDBJ databases">
        <title>Above-ground endophytic microbial communities from plants in different locations in the United States.</title>
        <authorList>
            <person name="Frank C."/>
        </authorList>
    </citation>
    <scope>NUCLEOTIDE SEQUENCE [LARGE SCALE GENOMIC DNA]</scope>
    <source>
        <strain evidence="3 4">WP4_2_2</strain>
    </source>
</reference>
<feature type="region of interest" description="Disordered" evidence="1">
    <location>
        <begin position="35"/>
        <end position="65"/>
    </location>
</feature>